<feature type="domain" description="DUF7035" evidence="1">
    <location>
        <begin position="70"/>
        <end position="178"/>
    </location>
</feature>
<dbReference type="AlphaFoldDB" id="F0ZK41"/>
<dbReference type="Proteomes" id="UP000001064">
    <property type="component" value="Unassembled WGS sequence"/>
</dbReference>
<dbReference type="KEGG" id="dpp:DICPUDRAFT_33016"/>
<protein>
    <recommendedName>
        <fullName evidence="1">DUF7035 domain-containing protein</fullName>
    </recommendedName>
</protein>
<dbReference type="OMA" id="TFILINY"/>
<evidence type="ECO:0000313" key="2">
    <source>
        <dbReference type="EMBL" id="EGC35683.1"/>
    </source>
</evidence>
<dbReference type="EMBL" id="GL871051">
    <property type="protein sequence ID" value="EGC35683.1"/>
    <property type="molecule type" value="Genomic_DNA"/>
</dbReference>
<dbReference type="PANTHER" id="PTHR31378:SF29">
    <property type="entry name" value="EGF-LIKE DOMAIN-CONTAINING PROTEIN-RELATED"/>
    <property type="match status" value="1"/>
</dbReference>
<reference evidence="3" key="1">
    <citation type="journal article" date="2011" name="Genome Biol.">
        <title>Comparative genomics of the social amoebae Dictyostelium discoideum and Dictyostelium purpureum.</title>
        <authorList>
            <consortium name="US DOE Joint Genome Institute (JGI-PGF)"/>
            <person name="Sucgang R."/>
            <person name="Kuo A."/>
            <person name="Tian X."/>
            <person name="Salerno W."/>
            <person name="Parikh A."/>
            <person name="Feasley C.L."/>
            <person name="Dalin E."/>
            <person name="Tu H."/>
            <person name="Huang E."/>
            <person name="Barry K."/>
            <person name="Lindquist E."/>
            <person name="Shapiro H."/>
            <person name="Bruce D."/>
            <person name="Schmutz J."/>
            <person name="Salamov A."/>
            <person name="Fey P."/>
            <person name="Gaudet P."/>
            <person name="Anjard C."/>
            <person name="Babu M.M."/>
            <person name="Basu S."/>
            <person name="Bushmanova Y."/>
            <person name="van der Wel H."/>
            <person name="Katoh-Kurasawa M."/>
            <person name="Dinh C."/>
            <person name="Coutinho P.M."/>
            <person name="Saito T."/>
            <person name="Elias M."/>
            <person name="Schaap P."/>
            <person name="Kay R.R."/>
            <person name="Henrissat B."/>
            <person name="Eichinger L."/>
            <person name="Rivero F."/>
            <person name="Putnam N.H."/>
            <person name="West C.M."/>
            <person name="Loomis W.F."/>
            <person name="Chisholm R.L."/>
            <person name="Shaulsky G."/>
            <person name="Strassmann J.E."/>
            <person name="Queller D.C."/>
            <person name="Kuspa A."/>
            <person name="Grigoriev I.V."/>
        </authorList>
    </citation>
    <scope>NUCLEOTIDE SEQUENCE [LARGE SCALE GENOMIC DNA]</scope>
    <source>
        <strain evidence="3">QSDP1</strain>
    </source>
</reference>
<dbReference type="VEuPathDB" id="AmoebaDB:DICPUDRAFT_33016"/>
<evidence type="ECO:0000313" key="3">
    <source>
        <dbReference type="Proteomes" id="UP000001064"/>
    </source>
</evidence>
<dbReference type="GeneID" id="10500972"/>
<name>F0ZK41_DICPU</name>
<organism evidence="2 3">
    <name type="scientific">Dictyostelium purpureum</name>
    <name type="common">Slime mold</name>
    <dbReference type="NCBI Taxonomy" id="5786"/>
    <lineage>
        <taxon>Eukaryota</taxon>
        <taxon>Amoebozoa</taxon>
        <taxon>Evosea</taxon>
        <taxon>Eumycetozoa</taxon>
        <taxon>Dictyostelia</taxon>
        <taxon>Dictyosteliales</taxon>
        <taxon>Dictyosteliaceae</taxon>
        <taxon>Dictyostelium</taxon>
    </lineage>
</organism>
<dbReference type="Pfam" id="PF23034">
    <property type="entry name" value="DUF7035"/>
    <property type="match status" value="1"/>
</dbReference>
<dbReference type="FunCoup" id="F0ZK41">
    <property type="interactions" value="934"/>
</dbReference>
<accession>F0ZK41</accession>
<sequence>MFTNLDSIYEIEKKFYSSWNETIGKFQVEFYIEANSLPGVYTFILINYANSQYLLSNSLSSQLIIKKSKFDNQGPMFKEITKNVPSIVDGTSVKFGTVGWTFKIEDQINGFDHGFIVIKGQIDQSHYNISLSKNNIISGDIYLGAYDIGINISFPCITQNYVIDEVKLVDRVGRISYF</sequence>
<feature type="non-terminal residue" evidence="2">
    <location>
        <position position="178"/>
    </location>
</feature>
<dbReference type="InParanoid" id="F0ZK41"/>
<proteinExistence type="predicted"/>
<dbReference type="InterPro" id="IPR055463">
    <property type="entry name" value="DUF7035"/>
</dbReference>
<evidence type="ECO:0000259" key="1">
    <source>
        <dbReference type="Pfam" id="PF23034"/>
    </source>
</evidence>
<dbReference type="RefSeq" id="XP_003287783.1">
    <property type="nucleotide sequence ID" value="XM_003287735.1"/>
</dbReference>
<keyword evidence="3" id="KW-1185">Reference proteome</keyword>
<gene>
    <name evidence="2" type="ORF">DICPUDRAFT_33016</name>
</gene>
<dbReference type="PANTHER" id="PTHR31378">
    <property type="entry name" value="EGF-LIKE DOMAIN-CONTAINING PROTEIN-RELATED-RELATED"/>
    <property type="match status" value="1"/>
</dbReference>